<proteinExistence type="predicted"/>
<comment type="caution">
    <text evidence="3">The sequence shown here is derived from an EMBL/GenBank/DDBJ whole genome shotgun (WGS) entry which is preliminary data.</text>
</comment>
<name>A0ABV5FQA6_9FLAO</name>
<evidence type="ECO:0000313" key="3">
    <source>
        <dbReference type="EMBL" id="MFB9065716.1"/>
    </source>
</evidence>
<dbReference type="EMBL" id="JBHMEX010000054">
    <property type="protein sequence ID" value="MFB9065716.1"/>
    <property type="molecule type" value="Genomic_DNA"/>
</dbReference>
<dbReference type="PANTHER" id="PTHR43546">
    <property type="entry name" value="UPF0173 METAL-DEPENDENT HYDROLASE MJ1163-RELATED"/>
    <property type="match status" value="1"/>
</dbReference>
<feature type="chain" id="PRO_5046829996" evidence="2">
    <location>
        <begin position="22"/>
        <end position="284"/>
    </location>
</feature>
<accession>A0ABV5FQA6</accession>
<reference evidence="3 4" key="1">
    <citation type="submission" date="2024-09" db="EMBL/GenBank/DDBJ databases">
        <authorList>
            <person name="Sun Q."/>
            <person name="Mori K."/>
        </authorList>
    </citation>
    <scope>NUCLEOTIDE SEQUENCE [LARGE SCALE GENOMIC DNA]</scope>
    <source>
        <strain evidence="3 4">CECT 7908</strain>
    </source>
</reference>
<keyword evidence="4" id="KW-1185">Reference proteome</keyword>
<organism evidence="3 4">
    <name type="scientific">Flavobacterium branchiarum</name>
    <dbReference type="NCBI Taxonomy" id="1114870"/>
    <lineage>
        <taxon>Bacteria</taxon>
        <taxon>Pseudomonadati</taxon>
        <taxon>Bacteroidota</taxon>
        <taxon>Flavobacteriia</taxon>
        <taxon>Flavobacteriales</taxon>
        <taxon>Flavobacteriaceae</taxon>
        <taxon>Flavobacterium</taxon>
    </lineage>
</organism>
<dbReference type="InterPro" id="IPR036866">
    <property type="entry name" value="RibonucZ/Hydroxyglut_hydro"/>
</dbReference>
<dbReference type="InterPro" id="IPR050114">
    <property type="entry name" value="UPF0173_UPF0282_UlaG_hydrolase"/>
</dbReference>
<dbReference type="PANTHER" id="PTHR43546:SF9">
    <property type="entry name" value="L-ASCORBATE-6-PHOSPHATE LACTONASE ULAG-RELATED"/>
    <property type="match status" value="1"/>
</dbReference>
<feature type="signal peptide" evidence="2">
    <location>
        <begin position="1"/>
        <end position="21"/>
    </location>
</feature>
<dbReference type="Pfam" id="PF13483">
    <property type="entry name" value="Lactamase_B_3"/>
    <property type="match status" value="1"/>
</dbReference>
<keyword evidence="1" id="KW-0378">Hydrolase</keyword>
<evidence type="ECO:0000256" key="1">
    <source>
        <dbReference type="ARBA" id="ARBA00022801"/>
    </source>
</evidence>
<protein>
    <submittedName>
        <fullName evidence="3">MBL fold metallo-hydrolase</fullName>
    </submittedName>
</protein>
<gene>
    <name evidence="3" type="ORF">ACFFUQ_16965</name>
</gene>
<evidence type="ECO:0000313" key="4">
    <source>
        <dbReference type="Proteomes" id="UP001589589"/>
    </source>
</evidence>
<dbReference type="Proteomes" id="UP001589589">
    <property type="component" value="Unassembled WGS sequence"/>
</dbReference>
<dbReference type="SUPFAM" id="SSF56281">
    <property type="entry name" value="Metallo-hydrolase/oxidoreductase"/>
    <property type="match status" value="1"/>
</dbReference>
<keyword evidence="2" id="KW-0732">Signal</keyword>
<sequence>MKKMFLGIVLSLIVVASYGQDATNNKSSIQLIRNATLVFNYAGKQFLIDPMLAPKGAYPGFEGTANWHLRNPLVELPVPAESLLNPDAIIVSHLHPDHWDEAAIKMLPKDKPVYAQNKQDAVAIESAGFKDVRVLSDKSHFENIKFQKTEAQHGSDELYANPQMAAILGEASGFFFKEKGQKSVYFVGDAVWTNSFESNLKRLNPDVVVLNTGFAQVNGFGAIIMGKEDVARVNKILPKATIIAVHMEAINHCVLSRKELAEYVKSNGISDKVIIPVDGQLIKL</sequence>
<dbReference type="RefSeq" id="WP_290264035.1">
    <property type="nucleotide sequence ID" value="NZ_JAUFQQ010000003.1"/>
</dbReference>
<evidence type="ECO:0000256" key="2">
    <source>
        <dbReference type="SAM" id="SignalP"/>
    </source>
</evidence>
<dbReference type="Gene3D" id="3.60.15.10">
    <property type="entry name" value="Ribonuclease Z/Hydroxyacylglutathione hydrolase-like"/>
    <property type="match status" value="1"/>
</dbReference>